<proteinExistence type="predicted"/>
<gene>
    <name evidence="1" type="ORF">N1032_23355</name>
</gene>
<dbReference type="Proteomes" id="UP001165586">
    <property type="component" value="Unassembled WGS sequence"/>
</dbReference>
<organism evidence="1 2">
    <name type="scientific">Herbiconiux daphne</name>
    <dbReference type="NCBI Taxonomy" id="2970914"/>
    <lineage>
        <taxon>Bacteria</taxon>
        <taxon>Bacillati</taxon>
        <taxon>Actinomycetota</taxon>
        <taxon>Actinomycetes</taxon>
        <taxon>Micrococcales</taxon>
        <taxon>Microbacteriaceae</taxon>
        <taxon>Herbiconiux</taxon>
    </lineage>
</organism>
<name>A0ABT2H9P3_9MICO</name>
<dbReference type="EMBL" id="JANLCJ010000106">
    <property type="protein sequence ID" value="MCS5736671.1"/>
    <property type="molecule type" value="Genomic_DNA"/>
</dbReference>
<reference evidence="1" key="1">
    <citation type="submission" date="2022-08" db="EMBL/GenBank/DDBJ databases">
        <authorList>
            <person name="Deng Y."/>
            <person name="Han X.-F."/>
            <person name="Zhang Y.-Q."/>
        </authorList>
    </citation>
    <scope>NUCLEOTIDE SEQUENCE</scope>
    <source>
        <strain evidence="1">CPCC 203386</strain>
    </source>
</reference>
<evidence type="ECO:0000313" key="1">
    <source>
        <dbReference type="EMBL" id="MCS5736671.1"/>
    </source>
</evidence>
<dbReference type="RefSeq" id="WP_259542737.1">
    <property type="nucleotide sequence ID" value="NZ_JANLCJ010000106.1"/>
</dbReference>
<evidence type="ECO:0000313" key="2">
    <source>
        <dbReference type="Proteomes" id="UP001165586"/>
    </source>
</evidence>
<comment type="caution">
    <text evidence="1">The sequence shown here is derived from an EMBL/GenBank/DDBJ whole genome shotgun (WGS) entry which is preliminary data.</text>
</comment>
<protein>
    <submittedName>
        <fullName evidence="1">Uncharacterized protein</fullName>
    </submittedName>
</protein>
<sequence length="73" mass="8501">MSDARVMKAIEESIKSYEKQIQQQLALQHTAFMMMQQPGNTGHALWSLTSRYKDCDRNIGELRTTIRNLRSRS</sequence>
<keyword evidence="2" id="KW-1185">Reference proteome</keyword>
<accession>A0ABT2H9P3</accession>